<dbReference type="GO" id="GO:0008270">
    <property type="term" value="F:zinc ion binding"/>
    <property type="evidence" value="ECO:0007669"/>
    <property type="project" value="UniProtKB-KW"/>
</dbReference>
<evidence type="ECO:0000256" key="5">
    <source>
        <dbReference type="ARBA" id="ARBA00022833"/>
    </source>
</evidence>
<comment type="caution">
    <text evidence="10">The sequence shown here is derived from an EMBL/GenBank/DDBJ whole genome shotgun (WGS) entry which is preliminary data.</text>
</comment>
<feature type="domain" description="C2H2-type" evidence="9">
    <location>
        <begin position="89"/>
        <end position="117"/>
    </location>
</feature>
<evidence type="ECO:0000256" key="2">
    <source>
        <dbReference type="ARBA" id="ARBA00022723"/>
    </source>
</evidence>
<organism evidence="10 11">
    <name type="scientific">Rhodosorus marinus</name>
    <dbReference type="NCBI Taxonomy" id="101924"/>
    <lineage>
        <taxon>Eukaryota</taxon>
        <taxon>Rhodophyta</taxon>
        <taxon>Stylonematophyceae</taxon>
        <taxon>Stylonematales</taxon>
        <taxon>Stylonemataceae</taxon>
        <taxon>Rhodosorus</taxon>
    </lineage>
</organism>
<keyword evidence="5" id="KW-0862">Zinc</keyword>
<feature type="domain" description="C2H2-type" evidence="9">
    <location>
        <begin position="147"/>
        <end position="175"/>
    </location>
</feature>
<keyword evidence="3" id="KW-0677">Repeat</keyword>
<keyword evidence="11" id="KW-1185">Reference proteome</keyword>
<keyword evidence="6" id="KW-0539">Nucleus</keyword>
<sequence length="222" mass="24832">MCSVADLVCPPDPAEESSSELAPSSAENETWGRGDDLIVEKAEVRFGGKSTPGVATSRVQRAGGDVMFSPDTVKAGVDADVIQSGTNPNHCPYCGVWFKRKYEARRHVASVHLRIKPYECKVCKRQFSRKSQIRDHILAMHEKPRQFSCDLCSAVFQSKYSTERHIKGVHLKIKRFTCEVCGSMHFQKSDLSKHMQTMHKGHVMSINALLQPQPEENKKSGT</sequence>
<dbReference type="InterPro" id="IPR013087">
    <property type="entry name" value="Znf_C2H2_type"/>
</dbReference>
<dbReference type="PROSITE" id="PS00028">
    <property type="entry name" value="ZINC_FINGER_C2H2_1"/>
    <property type="match status" value="3"/>
</dbReference>
<evidence type="ECO:0000256" key="1">
    <source>
        <dbReference type="ARBA" id="ARBA00004123"/>
    </source>
</evidence>
<comment type="subcellular location">
    <subcellularLocation>
        <location evidence="1">Nucleus</location>
    </subcellularLocation>
</comment>
<reference evidence="10 11" key="1">
    <citation type="journal article" date="2023" name="Nat. Commun.">
        <title>Origin of minicircular mitochondrial genomes in red algae.</title>
        <authorList>
            <person name="Lee Y."/>
            <person name="Cho C.H."/>
            <person name="Lee Y.M."/>
            <person name="Park S.I."/>
            <person name="Yang J.H."/>
            <person name="West J.A."/>
            <person name="Bhattacharya D."/>
            <person name="Yoon H.S."/>
        </authorList>
    </citation>
    <scope>NUCLEOTIDE SEQUENCE [LARGE SCALE GENOMIC DNA]</scope>
    <source>
        <strain evidence="10 11">CCMP1338</strain>
        <tissue evidence="10">Whole cell</tissue>
    </source>
</reference>
<evidence type="ECO:0000259" key="9">
    <source>
        <dbReference type="PROSITE" id="PS50157"/>
    </source>
</evidence>
<evidence type="ECO:0000256" key="8">
    <source>
        <dbReference type="SAM" id="MobiDB-lite"/>
    </source>
</evidence>
<dbReference type="GO" id="GO:0010468">
    <property type="term" value="P:regulation of gene expression"/>
    <property type="evidence" value="ECO:0007669"/>
    <property type="project" value="TreeGrafter"/>
</dbReference>
<keyword evidence="2" id="KW-0479">Metal-binding</keyword>
<evidence type="ECO:0000256" key="3">
    <source>
        <dbReference type="ARBA" id="ARBA00022737"/>
    </source>
</evidence>
<dbReference type="SMART" id="SM00355">
    <property type="entry name" value="ZnF_C2H2"/>
    <property type="match status" value="4"/>
</dbReference>
<feature type="region of interest" description="Disordered" evidence="8">
    <location>
        <begin position="1"/>
        <end position="34"/>
    </location>
</feature>
<keyword evidence="4 7" id="KW-0863">Zinc-finger</keyword>
<dbReference type="Proteomes" id="UP001157974">
    <property type="component" value="Unassembled WGS sequence"/>
</dbReference>
<dbReference type="PANTHER" id="PTHR16515">
    <property type="entry name" value="PR DOMAIN ZINC FINGER PROTEIN"/>
    <property type="match status" value="1"/>
</dbReference>
<evidence type="ECO:0000256" key="4">
    <source>
        <dbReference type="ARBA" id="ARBA00022771"/>
    </source>
</evidence>
<dbReference type="Pfam" id="PF00096">
    <property type="entry name" value="zf-C2H2"/>
    <property type="match status" value="1"/>
</dbReference>
<feature type="compositionally biased region" description="Low complexity" evidence="8">
    <location>
        <begin position="19"/>
        <end position="29"/>
    </location>
</feature>
<dbReference type="AlphaFoldDB" id="A0AAV8UMJ1"/>
<name>A0AAV8UMJ1_9RHOD</name>
<accession>A0AAV8UMJ1</accession>
<dbReference type="PROSITE" id="PS50157">
    <property type="entry name" value="ZINC_FINGER_C2H2_2"/>
    <property type="match status" value="4"/>
</dbReference>
<gene>
    <name evidence="10" type="ORF">NDN08_000303</name>
</gene>
<feature type="domain" description="C2H2-type" evidence="9">
    <location>
        <begin position="176"/>
        <end position="204"/>
    </location>
</feature>
<evidence type="ECO:0000313" key="10">
    <source>
        <dbReference type="EMBL" id="KAJ8903769.1"/>
    </source>
</evidence>
<dbReference type="SUPFAM" id="SSF57667">
    <property type="entry name" value="beta-beta-alpha zinc fingers"/>
    <property type="match status" value="2"/>
</dbReference>
<dbReference type="PANTHER" id="PTHR16515:SF66">
    <property type="entry name" value="C2H2-TYPE DOMAIN-CONTAINING PROTEIN"/>
    <property type="match status" value="1"/>
</dbReference>
<dbReference type="EMBL" id="JAMWBK010000006">
    <property type="protein sequence ID" value="KAJ8903769.1"/>
    <property type="molecule type" value="Genomic_DNA"/>
</dbReference>
<dbReference type="Gene3D" id="3.30.160.60">
    <property type="entry name" value="Classic Zinc Finger"/>
    <property type="match status" value="2"/>
</dbReference>
<evidence type="ECO:0000313" key="11">
    <source>
        <dbReference type="Proteomes" id="UP001157974"/>
    </source>
</evidence>
<proteinExistence type="predicted"/>
<dbReference type="InterPro" id="IPR036236">
    <property type="entry name" value="Znf_C2H2_sf"/>
</dbReference>
<dbReference type="InterPro" id="IPR050331">
    <property type="entry name" value="Zinc_finger"/>
</dbReference>
<feature type="domain" description="C2H2-type" evidence="9">
    <location>
        <begin position="118"/>
        <end position="146"/>
    </location>
</feature>
<protein>
    <recommendedName>
        <fullName evidence="9">C2H2-type domain-containing protein</fullName>
    </recommendedName>
</protein>
<evidence type="ECO:0000256" key="6">
    <source>
        <dbReference type="ARBA" id="ARBA00023242"/>
    </source>
</evidence>
<dbReference type="GO" id="GO:0005634">
    <property type="term" value="C:nucleus"/>
    <property type="evidence" value="ECO:0007669"/>
    <property type="project" value="UniProtKB-SubCell"/>
</dbReference>
<evidence type="ECO:0000256" key="7">
    <source>
        <dbReference type="PROSITE-ProRule" id="PRU00042"/>
    </source>
</evidence>